<evidence type="ECO:0000256" key="2">
    <source>
        <dbReference type="SAM" id="SignalP"/>
    </source>
</evidence>
<dbReference type="InterPro" id="IPR050904">
    <property type="entry name" value="Adhesion/Biosynth-related"/>
</dbReference>
<feature type="chain" id="PRO_5020916452" description="FAS1 domain-containing protein" evidence="2">
    <location>
        <begin position="19"/>
        <end position="401"/>
    </location>
</feature>
<sequence>MLTPTLLFVAAAIPATLGQSVNITFLTGLLGSLETAGLTQLATFAQSINSTSVGQSLLANISNGSPHLLFAPTDAALRSASANVTSDPNTLADVLAYHVVPGNFTDNVPTYPNVTLGRTLLTDGNLVQLEGGNKAQVLAWATRADGHVHILNQRNDSVVVNSTSFGNVTIWSIDQVLQIPQNLATTIPADNISLTGVDTVLQTVQTPFFNSTTNSTTNTTLFNALNAGFHGFTFFAPNTTAIQSAQSSLQGLNSTQLQNLVYNHFLNGTTVYSTQFSNLTTAAGEKLGFTFNSTGQYVTDSATNTTARIVQPDVLLPNGVIHVIDRVFLDTNADASAASSAIASATSAATASQSSQTAPLGTSTPTGGSTAGGSAASALGVNWGMMVAAVGVVLGGVIAVV</sequence>
<dbReference type="SMART" id="SM00554">
    <property type="entry name" value="FAS1"/>
    <property type="match status" value="2"/>
</dbReference>
<dbReference type="PANTHER" id="PTHR10900">
    <property type="entry name" value="PERIOSTIN-RELATED"/>
    <property type="match status" value="1"/>
</dbReference>
<dbReference type="PROSITE" id="PS50213">
    <property type="entry name" value="FAS1"/>
    <property type="match status" value="2"/>
</dbReference>
<dbReference type="InterPro" id="IPR000782">
    <property type="entry name" value="FAS1_domain"/>
</dbReference>
<feature type="domain" description="FAS1" evidence="3">
    <location>
        <begin position="10"/>
        <end position="177"/>
    </location>
</feature>
<evidence type="ECO:0000313" key="5">
    <source>
        <dbReference type="Proteomes" id="UP000308730"/>
    </source>
</evidence>
<name>A0A4S4MM27_9APHY</name>
<feature type="domain" description="FAS1" evidence="3">
    <location>
        <begin position="193"/>
        <end position="328"/>
    </location>
</feature>
<evidence type="ECO:0000259" key="3">
    <source>
        <dbReference type="PROSITE" id="PS50213"/>
    </source>
</evidence>
<comment type="caution">
    <text evidence="4">The sequence shown here is derived from an EMBL/GenBank/DDBJ whole genome shotgun (WGS) entry which is preliminary data.</text>
</comment>
<organism evidence="4 5">
    <name type="scientific">Antrodiella citrinella</name>
    <dbReference type="NCBI Taxonomy" id="2447956"/>
    <lineage>
        <taxon>Eukaryota</taxon>
        <taxon>Fungi</taxon>
        <taxon>Dikarya</taxon>
        <taxon>Basidiomycota</taxon>
        <taxon>Agaricomycotina</taxon>
        <taxon>Agaricomycetes</taxon>
        <taxon>Polyporales</taxon>
        <taxon>Steccherinaceae</taxon>
        <taxon>Antrodiella</taxon>
    </lineage>
</organism>
<dbReference type="InterPro" id="IPR036378">
    <property type="entry name" value="FAS1_dom_sf"/>
</dbReference>
<dbReference type="Pfam" id="PF02469">
    <property type="entry name" value="Fasciclin"/>
    <property type="match status" value="2"/>
</dbReference>
<dbReference type="AlphaFoldDB" id="A0A4S4MM27"/>
<keyword evidence="2" id="KW-0732">Signal</keyword>
<dbReference type="Proteomes" id="UP000308730">
    <property type="component" value="Unassembled WGS sequence"/>
</dbReference>
<keyword evidence="1" id="KW-0472">Membrane</keyword>
<evidence type="ECO:0000256" key="1">
    <source>
        <dbReference type="SAM" id="Phobius"/>
    </source>
</evidence>
<dbReference type="GO" id="GO:0005615">
    <property type="term" value="C:extracellular space"/>
    <property type="evidence" value="ECO:0007669"/>
    <property type="project" value="TreeGrafter"/>
</dbReference>
<dbReference type="SUPFAM" id="SSF82153">
    <property type="entry name" value="FAS1 domain"/>
    <property type="match status" value="2"/>
</dbReference>
<gene>
    <name evidence="4" type="ORF">EUX98_g7337</name>
</gene>
<evidence type="ECO:0000313" key="4">
    <source>
        <dbReference type="EMBL" id="THH26849.1"/>
    </source>
</evidence>
<dbReference type="OrthoDB" id="286301at2759"/>
<dbReference type="PANTHER" id="PTHR10900:SF122">
    <property type="entry name" value="FAS1 DOMAIN-CONTAINING PROTEIN"/>
    <property type="match status" value="1"/>
</dbReference>
<accession>A0A4S4MM27</accession>
<feature type="transmembrane region" description="Helical" evidence="1">
    <location>
        <begin position="383"/>
        <end position="400"/>
    </location>
</feature>
<proteinExistence type="predicted"/>
<keyword evidence="5" id="KW-1185">Reference proteome</keyword>
<reference evidence="4 5" key="1">
    <citation type="submission" date="2019-02" db="EMBL/GenBank/DDBJ databases">
        <title>Genome sequencing of the rare red list fungi Antrodiella citrinella (Flaviporus citrinellus).</title>
        <authorList>
            <person name="Buettner E."/>
            <person name="Kellner H."/>
        </authorList>
    </citation>
    <scope>NUCLEOTIDE SEQUENCE [LARGE SCALE GENOMIC DNA]</scope>
    <source>
        <strain evidence="4 5">DSM 108506</strain>
    </source>
</reference>
<keyword evidence="1" id="KW-1133">Transmembrane helix</keyword>
<protein>
    <recommendedName>
        <fullName evidence="3">FAS1 domain-containing protein</fullName>
    </recommendedName>
</protein>
<dbReference type="GO" id="GO:0000329">
    <property type="term" value="C:fungal-type vacuole membrane"/>
    <property type="evidence" value="ECO:0007669"/>
    <property type="project" value="TreeGrafter"/>
</dbReference>
<dbReference type="Gene3D" id="2.30.180.10">
    <property type="entry name" value="FAS1 domain"/>
    <property type="match status" value="2"/>
</dbReference>
<dbReference type="EMBL" id="SGPM01000304">
    <property type="protein sequence ID" value="THH26849.1"/>
    <property type="molecule type" value="Genomic_DNA"/>
</dbReference>
<keyword evidence="1" id="KW-0812">Transmembrane</keyword>
<feature type="signal peptide" evidence="2">
    <location>
        <begin position="1"/>
        <end position="18"/>
    </location>
</feature>
<dbReference type="GO" id="GO:0016236">
    <property type="term" value="P:macroautophagy"/>
    <property type="evidence" value="ECO:0007669"/>
    <property type="project" value="TreeGrafter"/>
</dbReference>